<gene>
    <name evidence="9" type="ORF">FC91_GL001162</name>
</gene>
<proteinExistence type="inferred from homology"/>
<sequence>MTTKVTKRYLLNQSALYHCTSKRKLARVLQIDLKRLVGIVGDIPNQYSTITRPKKDSGERIVHNAHFELKRVQRRLFTLLRRVKRPNWLISGEIGKSITDNVRPHLGGTQLLKIDISGFFDNCSRESVYQFFHVQMAQPSDVAKICTDLCTLENAVVQGASTSMLIAFYANQSMLQELHELAEDNSLIFTVYVDDIAFSSSHSFQASDILDQATRIVSAYGFRVKNKKVRAYNDSRPKLLTGVIITTTSKMAVPNCKRRKILDDMTQYRRSTNPAERRSMRSKILGQISAAQQIEPDFFTGVKNQLKYEMRMDED</sequence>
<dbReference type="AlphaFoldDB" id="A0A0R1XPV0"/>
<feature type="domain" description="Reverse transcriptase" evidence="8">
    <location>
        <begin position="33"/>
        <end position="245"/>
    </location>
</feature>
<evidence type="ECO:0000256" key="5">
    <source>
        <dbReference type="ARBA" id="ARBA00022918"/>
    </source>
</evidence>
<evidence type="ECO:0000256" key="2">
    <source>
        <dbReference type="ARBA" id="ARBA00022695"/>
    </source>
</evidence>
<dbReference type="Proteomes" id="UP000050949">
    <property type="component" value="Unassembled WGS sequence"/>
</dbReference>
<dbReference type="InterPro" id="IPR000477">
    <property type="entry name" value="RT_dom"/>
</dbReference>
<dbReference type="GO" id="GO:0046872">
    <property type="term" value="F:metal ion binding"/>
    <property type="evidence" value="ECO:0007669"/>
    <property type="project" value="UniProtKB-KW"/>
</dbReference>
<protein>
    <submittedName>
        <fullName evidence="9">RNA-directed DNA polymerase</fullName>
    </submittedName>
</protein>
<dbReference type="InterPro" id="IPR043502">
    <property type="entry name" value="DNA/RNA_pol_sf"/>
</dbReference>
<keyword evidence="5 9" id="KW-0695">RNA-directed DNA polymerase</keyword>
<keyword evidence="1" id="KW-0808">Transferase</keyword>
<keyword evidence="2" id="KW-0548">Nucleotidyltransferase</keyword>
<accession>A0A0R1XPV0</accession>
<dbReference type="GO" id="GO:0003723">
    <property type="term" value="F:RNA binding"/>
    <property type="evidence" value="ECO:0007669"/>
    <property type="project" value="InterPro"/>
</dbReference>
<keyword evidence="3" id="KW-0479">Metal-binding</keyword>
<dbReference type="InterPro" id="IPR000123">
    <property type="entry name" value="Reverse_transcriptase_msDNA"/>
</dbReference>
<evidence type="ECO:0000256" key="6">
    <source>
        <dbReference type="ARBA" id="ARBA00023118"/>
    </source>
</evidence>
<dbReference type="SUPFAM" id="SSF56672">
    <property type="entry name" value="DNA/RNA polymerases"/>
    <property type="match status" value="1"/>
</dbReference>
<evidence type="ECO:0000313" key="9">
    <source>
        <dbReference type="EMBL" id="KRM28998.1"/>
    </source>
</evidence>
<keyword evidence="4" id="KW-0460">Magnesium</keyword>
<keyword evidence="6" id="KW-0051">Antiviral defense</keyword>
<dbReference type="Pfam" id="PF00078">
    <property type="entry name" value="RVT_1"/>
    <property type="match status" value="1"/>
</dbReference>
<name>A0A0R1XPV0_9LACO</name>
<evidence type="ECO:0000313" key="10">
    <source>
        <dbReference type="Proteomes" id="UP000050949"/>
    </source>
</evidence>
<comment type="similarity">
    <text evidence="7">Belongs to the bacterial reverse transcriptase family.</text>
</comment>
<dbReference type="GO" id="GO:0003964">
    <property type="term" value="F:RNA-directed DNA polymerase activity"/>
    <property type="evidence" value="ECO:0007669"/>
    <property type="project" value="UniProtKB-KW"/>
</dbReference>
<organism evidence="9 10">
    <name type="scientific">Schleiferilactobacillus harbinensis DSM 16991</name>
    <dbReference type="NCBI Taxonomy" id="1122147"/>
    <lineage>
        <taxon>Bacteria</taxon>
        <taxon>Bacillati</taxon>
        <taxon>Bacillota</taxon>
        <taxon>Bacilli</taxon>
        <taxon>Lactobacillales</taxon>
        <taxon>Lactobacillaceae</taxon>
        <taxon>Schleiferilactobacillus</taxon>
    </lineage>
</organism>
<dbReference type="CDD" id="cd03487">
    <property type="entry name" value="RT_Bac_retron_II"/>
    <property type="match status" value="1"/>
</dbReference>
<evidence type="ECO:0000259" key="8">
    <source>
        <dbReference type="PROSITE" id="PS50878"/>
    </source>
</evidence>
<evidence type="ECO:0000256" key="4">
    <source>
        <dbReference type="ARBA" id="ARBA00022842"/>
    </source>
</evidence>
<evidence type="ECO:0000256" key="7">
    <source>
        <dbReference type="ARBA" id="ARBA00034120"/>
    </source>
</evidence>
<evidence type="ECO:0000256" key="3">
    <source>
        <dbReference type="ARBA" id="ARBA00022723"/>
    </source>
</evidence>
<dbReference type="PRINTS" id="PR00866">
    <property type="entry name" value="RNADNAPOLMS"/>
</dbReference>
<dbReference type="PATRIC" id="fig|1122147.4.peg.1201"/>
<dbReference type="EMBL" id="AZFW01000020">
    <property type="protein sequence ID" value="KRM28998.1"/>
    <property type="molecule type" value="Genomic_DNA"/>
</dbReference>
<reference evidence="9 10" key="1">
    <citation type="journal article" date="2015" name="Genome Announc.">
        <title>Expanding the biotechnology potential of lactobacilli through comparative genomics of 213 strains and associated genera.</title>
        <authorList>
            <person name="Sun Z."/>
            <person name="Harris H.M."/>
            <person name="McCann A."/>
            <person name="Guo C."/>
            <person name="Argimon S."/>
            <person name="Zhang W."/>
            <person name="Yang X."/>
            <person name="Jeffery I.B."/>
            <person name="Cooney J.C."/>
            <person name="Kagawa T.F."/>
            <person name="Liu W."/>
            <person name="Song Y."/>
            <person name="Salvetti E."/>
            <person name="Wrobel A."/>
            <person name="Rasinkangas P."/>
            <person name="Parkhill J."/>
            <person name="Rea M.C."/>
            <person name="O'Sullivan O."/>
            <person name="Ritari J."/>
            <person name="Douillard F.P."/>
            <person name="Paul Ross R."/>
            <person name="Yang R."/>
            <person name="Briner A.E."/>
            <person name="Felis G.E."/>
            <person name="de Vos W.M."/>
            <person name="Barrangou R."/>
            <person name="Klaenhammer T.R."/>
            <person name="Caufield P.W."/>
            <person name="Cui Y."/>
            <person name="Zhang H."/>
            <person name="O'Toole P.W."/>
        </authorList>
    </citation>
    <scope>NUCLEOTIDE SEQUENCE [LARGE SCALE GENOMIC DNA]</scope>
    <source>
        <strain evidence="9 10">DSM 16991</strain>
    </source>
</reference>
<dbReference type="PROSITE" id="PS50878">
    <property type="entry name" value="RT_POL"/>
    <property type="match status" value="1"/>
</dbReference>
<evidence type="ECO:0000256" key="1">
    <source>
        <dbReference type="ARBA" id="ARBA00022679"/>
    </source>
</evidence>
<comment type="caution">
    <text evidence="9">The sequence shown here is derived from an EMBL/GenBank/DDBJ whole genome shotgun (WGS) entry which is preliminary data.</text>
</comment>
<dbReference type="OrthoDB" id="9788687at2"/>
<dbReference type="GO" id="GO:0051607">
    <property type="term" value="P:defense response to virus"/>
    <property type="evidence" value="ECO:0007669"/>
    <property type="project" value="UniProtKB-KW"/>
</dbReference>